<dbReference type="Proteomes" id="UP000193240">
    <property type="component" value="Unassembled WGS sequence"/>
</dbReference>
<protein>
    <submittedName>
        <fullName evidence="1">Uncharacterized protein</fullName>
    </submittedName>
</protein>
<dbReference type="EMBL" id="KZ107840">
    <property type="protein sequence ID" value="OSS51657.1"/>
    <property type="molecule type" value="Genomic_DNA"/>
</dbReference>
<gene>
    <name evidence="1" type="ORF">B5807_03134</name>
</gene>
<dbReference type="AlphaFoldDB" id="A0A1Y2M846"/>
<dbReference type="InParanoid" id="A0A1Y2M846"/>
<evidence type="ECO:0000313" key="2">
    <source>
        <dbReference type="Proteomes" id="UP000193240"/>
    </source>
</evidence>
<sequence length="104" mass="11292">MADSDVVYRREIATYCNDAVRADIVQQGTGNAARDINYASRDINNITILSSRQPKPTPLSTVPFRRDNDFVARDGLNKIQQICDEPAGRAALVGLGGVGRVTCP</sequence>
<name>A0A1Y2M846_EPING</name>
<organism evidence="1 2">
    <name type="scientific">Epicoccum nigrum</name>
    <name type="common">Soil fungus</name>
    <name type="synonym">Epicoccum purpurascens</name>
    <dbReference type="NCBI Taxonomy" id="105696"/>
    <lineage>
        <taxon>Eukaryota</taxon>
        <taxon>Fungi</taxon>
        <taxon>Dikarya</taxon>
        <taxon>Ascomycota</taxon>
        <taxon>Pezizomycotina</taxon>
        <taxon>Dothideomycetes</taxon>
        <taxon>Pleosporomycetidae</taxon>
        <taxon>Pleosporales</taxon>
        <taxon>Pleosporineae</taxon>
        <taxon>Didymellaceae</taxon>
        <taxon>Epicoccum</taxon>
    </lineage>
</organism>
<proteinExistence type="predicted"/>
<dbReference type="STRING" id="105696.A0A1Y2M846"/>
<evidence type="ECO:0000313" key="1">
    <source>
        <dbReference type="EMBL" id="OSS51657.1"/>
    </source>
</evidence>
<reference evidence="1 2" key="1">
    <citation type="journal article" date="2017" name="Genome Announc.">
        <title>Genome sequence of the saprophytic ascomycete Epicoccum nigrum ICMP 19927 strain isolated from New Zealand.</title>
        <authorList>
            <person name="Fokin M."/>
            <person name="Fleetwood D."/>
            <person name="Weir B.S."/>
            <person name="Villas-Boas S.G."/>
        </authorList>
    </citation>
    <scope>NUCLEOTIDE SEQUENCE [LARGE SCALE GENOMIC DNA]</scope>
    <source>
        <strain evidence="1 2">ICMP 19927</strain>
    </source>
</reference>
<accession>A0A1Y2M846</accession>
<keyword evidence="2" id="KW-1185">Reference proteome</keyword>